<protein>
    <submittedName>
        <fullName evidence="1">Uncharacterized protein</fullName>
    </submittedName>
</protein>
<evidence type="ECO:0000313" key="2">
    <source>
        <dbReference type="Proteomes" id="UP000594342"/>
    </source>
</evidence>
<evidence type="ECO:0000313" key="1">
    <source>
        <dbReference type="EMBL" id="VBB18522.1"/>
    </source>
</evidence>
<dbReference type="Proteomes" id="UP000594342">
    <property type="component" value="Unassembled WGS sequence"/>
</dbReference>
<proteinExistence type="predicted"/>
<dbReference type="InterPro" id="IPR052968">
    <property type="entry name" value="Nucleotide_metab_enz"/>
</dbReference>
<organism evidence="1 2">
    <name type="scientific">Yasminevirus sp. GU-2018</name>
    <dbReference type="NCBI Taxonomy" id="2420051"/>
    <lineage>
        <taxon>Viruses</taxon>
        <taxon>Varidnaviria</taxon>
        <taxon>Bamfordvirae</taxon>
        <taxon>Nucleocytoviricota</taxon>
        <taxon>Megaviricetes</taxon>
        <taxon>Imitervirales</taxon>
        <taxon>Mimiviridae</taxon>
        <taxon>Klosneuvirinae</taxon>
        <taxon>Yasminevirus</taxon>
        <taxon>Yasminevirus saudimassiliense</taxon>
    </lineage>
</organism>
<keyword evidence="2" id="KW-1185">Reference proteome</keyword>
<dbReference type="InterPro" id="IPR038763">
    <property type="entry name" value="DHH_sf"/>
</dbReference>
<gene>
    <name evidence="1" type="ORF">YASMINEVIRUS_985</name>
</gene>
<dbReference type="Gene3D" id="3.10.310.30">
    <property type="match status" value="1"/>
</dbReference>
<dbReference type="PANTHER" id="PTHR42146:SF1">
    <property type="entry name" value="OLIGORIBONUCLEASE NRNB"/>
    <property type="match status" value="1"/>
</dbReference>
<reference evidence="1 2" key="1">
    <citation type="submission" date="2018-10" db="EMBL/GenBank/DDBJ databases">
        <authorList>
            <consortium name="IHU Genomes"/>
        </authorList>
    </citation>
    <scope>NUCLEOTIDE SEQUENCE [LARGE SCALE GENOMIC DNA]</scope>
    <source>
        <strain evidence="1 2">A1</strain>
    </source>
</reference>
<sequence>MDKKNFNYIIFHGGCLDGFSGFFVAHISGRLTKDVIIHEDVPSTTKIPPDIDGKDVVIIDVAYKKEVLEEIFKYAKSVVFIDHHVSIKEDVAELYKKYNNAPVVQDTDSDSEQSTSTSKISDNITIVYDDTRCGSTLAWSYFFGRQKIPLFLKYVEDQDTGHWIYPRTKPFIYALRSYYKLNTDTESLNRWFKLLNKENVAKLIKKGTYMKRYNDHIVSTNVPKHTLERFPSKKIYDMNPAIFSKPGQYKVAVYCGHNCPSVTELGVGALERMPEIDFCIMWVYNLDSKRYVLSMRSREVDISEICKIFNGGGHKLAAACSFSSSLMRIEDVFEGPSLPRTI</sequence>
<dbReference type="SUPFAM" id="SSF64182">
    <property type="entry name" value="DHH phosphoesterases"/>
    <property type="match status" value="1"/>
</dbReference>
<comment type="caution">
    <text evidence="1">The sequence shown here is derived from an EMBL/GenBank/DDBJ whole genome shotgun (WGS) entry which is preliminary data.</text>
</comment>
<accession>A0A5K0UAJ8</accession>
<name>A0A5K0UAJ8_9VIRU</name>
<dbReference type="PANTHER" id="PTHR42146">
    <property type="entry name" value="3',5'-CYCLIC-NUCLEOTIDE PHOSPHODIESTERASE"/>
    <property type="match status" value="1"/>
</dbReference>
<dbReference type="EMBL" id="UPSH01000001">
    <property type="protein sequence ID" value="VBB18522.1"/>
    <property type="molecule type" value="Genomic_DNA"/>
</dbReference>